<evidence type="ECO:0000313" key="7">
    <source>
        <dbReference type="EMBL" id="GLC48734.1"/>
    </source>
</evidence>
<dbReference type="InterPro" id="IPR002142">
    <property type="entry name" value="Peptidase_S49"/>
</dbReference>
<name>A0A9W6EXS1_9CHLO</name>
<dbReference type="CDD" id="cd07023">
    <property type="entry name" value="S49_Sppa_N_C"/>
    <property type="match status" value="1"/>
</dbReference>
<feature type="region of interest" description="Disordered" evidence="5">
    <location>
        <begin position="94"/>
        <end position="118"/>
    </location>
</feature>
<reference evidence="7 8" key="1">
    <citation type="journal article" date="2023" name="Commun. Biol.">
        <title>Reorganization of the ancestral sex-determining regions during the evolution of trioecy in Pleodorina starrii.</title>
        <authorList>
            <person name="Takahashi K."/>
            <person name="Suzuki S."/>
            <person name="Kawai-Toyooka H."/>
            <person name="Yamamoto K."/>
            <person name="Hamaji T."/>
            <person name="Ootsuki R."/>
            <person name="Yamaguchi H."/>
            <person name="Kawachi M."/>
            <person name="Higashiyama T."/>
            <person name="Nozaki H."/>
        </authorList>
    </citation>
    <scope>NUCLEOTIDE SEQUENCE [LARGE SCALE GENOMIC DNA]</scope>
    <source>
        <strain evidence="7 8">NIES-4479</strain>
    </source>
</reference>
<accession>A0A9W6EXS1</accession>
<evidence type="ECO:0000313" key="8">
    <source>
        <dbReference type="Proteomes" id="UP001165080"/>
    </source>
</evidence>
<dbReference type="AlphaFoldDB" id="A0A9W6EXS1"/>
<dbReference type="InterPro" id="IPR047217">
    <property type="entry name" value="S49_SppA_67K_type_N"/>
</dbReference>
<dbReference type="EMBL" id="BRXU01000001">
    <property type="protein sequence ID" value="GLC48734.1"/>
    <property type="molecule type" value="Genomic_DNA"/>
</dbReference>
<evidence type="ECO:0000256" key="2">
    <source>
        <dbReference type="ARBA" id="ARBA00022670"/>
    </source>
</evidence>
<gene>
    <name evidence="7" type="primary">PLEST006163</name>
    <name evidence="7" type="ORF">PLESTB_000131100</name>
</gene>
<keyword evidence="3" id="KW-0378">Hydrolase</keyword>
<keyword evidence="2" id="KW-0645">Protease</keyword>
<comment type="similarity">
    <text evidence="1">Belongs to the peptidase S49 family.</text>
</comment>
<dbReference type="InterPro" id="IPR029045">
    <property type="entry name" value="ClpP/crotonase-like_dom_sf"/>
</dbReference>
<evidence type="ECO:0000256" key="3">
    <source>
        <dbReference type="ARBA" id="ARBA00022801"/>
    </source>
</evidence>
<dbReference type="Pfam" id="PF01343">
    <property type="entry name" value="Peptidase_S49"/>
    <property type="match status" value="2"/>
</dbReference>
<keyword evidence="4" id="KW-0720">Serine protease</keyword>
<keyword evidence="8" id="KW-1185">Reference proteome</keyword>
<dbReference type="GO" id="GO:0008236">
    <property type="term" value="F:serine-type peptidase activity"/>
    <property type="evidence" value="ECO:0007669"/>
    <property type="project" value="UniProtKB-KW"/>
</dbReference>
<dbReference type="GO" id="GO:0006508">
    <property type="term" value="P:proteolysis"/>
    <property type="evidence" value="ECO:0007669"/>
    <property type="project" value="UniProtKB-KW"/>
</dbReference>
<sequence length="810" mass="84249">MSLSATYLQGVPGAAVAPKPSMASRALRCPAAAGGSRLLAGASHSQSRRLLAAPSCGRASRRRATALRCRAEQQEQDPAAAAATATVAAAATDSDAATANGGDSAAAPRQETAAAASRGAASFPSEVLEGAELPFAAPTDQDRFWTRLKLAFALPWRRFKQDSVLTFTLEGEVSDQARSFLDSGLSMPAVCGALRKAALDPRVQGVALEIGPLGIGWGKVQEIRRHLDYFRSSGKYAVAWMKQGGEKEYYLATACSEIYAPPSAYLSLRGFVTGGTFLRGVLDKVGVEPQVKRIGAYKSAGDQLLRRDMAPEQREQLSAIQSDVVEEFLRQVSTARGKTREEVVAFIEEGVYDMERFKSGGWVTDLWYEDQLLEELKMRTTGLRPQEGESEDERKKREKALAAPLRRVGLRKYTAVSPSAFGLAGGKKRIVVLRTSGAIVGKSSGAAITPDSVIPKLRALAKDKSVAAVVLRVDSPGGDALSADLMWREIRQLDAVKPVIASMADVAASGGYYMAMAARAIVAEPLTITGSIGVVTGKFNLSELYGKIGYNKELISWGRFAQLLADNRTFSAEEEALFDSSAQHAYESFRNKAAASRGLAVEEMQAVAQGRVWSGNAARKVRLVDALGGINRALALARHAAGIPPEERLTVVELGKMRPSPTALLGGGALAGAVVLGLLRGQSPAQALAAATGAAAVGLASATGSAGSATAAAAAAAAALPVVGPAAAQLATLTSVLQPGRCAYLMTEVDALSVGCSSSSSSSMAAMGGGGSGLAGGVLSEAEGEGFGFLGEGRADEGLGLGLGLGEGRW</sequence>
<dbReference type="SUPFAM" id="SSF52096">
    <property type="entry name" value="ClpP/crotonase"/>
    <property type="match status" value="2"/>
</dbReference>
<dbReference type="Gene3D" id="3.90.226.10">
    <property type="entry name" value="2-enoyl-CoA Hydratase, Chain A, domain 1"/>
    <property type="match status" value="3"/>
</dbReference>
<proteinExistence type="inferred from homology"/>
<dbReference type="CDD" id="cd07018">
    <property type="entry name" value="S49_SppA_67K_type"/>
    <property type="match status" value="1"/>
</dbReference>
<evidence type="ECO:0000256" key="4">
    <source>
        <dbReference type="ARBA" id="ARBA00022825"/>
    </source>
</evidence>
<evidence type="ECO:0000259" key="6">
    <source>
        <dbReference type="Pfam" id="PF01343"/>
    </source>
</evidence>
<feature type="domain" description="Peptidase S49" evidence="6">
    <location>
        <begin position="492"/>
        <end position="642"/>
    </location>
</feature>
<dbReference type="PANTHER" id="PTHR33209:SF1">
    <property type="entry name" value="PEPTIDASE S49 DOMAIN-CONTAINING PROTEIN"/>
    <property type="match status" value="1"/>
</dbReference>
<dbReference type="InterPro" id="IPR047272">
    <property type="entry name" value="S49_SppA_C"/>
</dbReference>
<evidence type="ECO:0000256" key="1">
    <source>
        <dbReference type="ARBA" id="ARBA00008683"/>
    </source>
</evidence>
<comment type="caution">
    <text evidence="7">The sequence shown here is derived from an EMBL/GenBank/DDBJ whole genome shotgun (WGS) entry which is preliminary data.</text>
</comment>
<dbReference type="PANTHER" id="PTHR33209">
    <property type="entry name" value="PROTEASE 4"/>
    <property type="match status" value="1"/>
</dbReference>
<organism evidence="7 8">
    <name type="scientific">Pleodorina starrii</name>
    <dbReference type="NCBI Taxonomy" id="330485"/>
    <lineage>
        <taxon>Eukaryota</taxon>
        <taxon>Viridiplantae</taxon>
        <taxon>Chlorophyta</taxon>
        <taxon>core chlorophytes</taxon>
        <taxon>Chlorophyceae</taxon>
        <taxon>CS clade</taxon>
        <taxon>Chlamydomonadales</taxon>
        <taxon>Volvocaceae</taxon>
        <taxon>Pleodorina</taxon>
    </lineage>
</organism>
<protein>
    <recommendedName>
        <fullName evidence="6">Peptidase S49 domain-containing protein</fullName>
    </recommendedName>
</protein>
<evidence type="ECO:0000256" key="5">
    <source>
        <dbReference type="SAM" id="MobiDB-lite"/>
    </source>
</evidence>
<dbReference type="Proteomes" id="UP001165080">
    <property type="component" value="Unassembled WGS sequence"/>
</dbReference>
<dbReference type="NCBIfam" id="TIGR00706">
    <property type="entry name" value="SppA_dom"/>
    <property type="match status" value="1"/>
</dbReference>
<feature type="domain" description="Peptidase S49" evidence="6">
    <location>
        <begin position="230"/>
        <end position="377"/>
    </location>
</feature>
<dbReference type="InterPro" id="IPR004635">
    <property type="entry name" value="Pept_S49_SppA"/>
</dbReference>